<reference evidence="3" key="1">
    <citation type="submission" date="2017-02" db="UniProtKB">
        <authorList>
            <consortium name="WormBaseParasite"/>
        </authorList>
    </citation>
    <scope>IDENTIFICATION</scope>
</reference>
<protein>
    <submittedName>
        <fullName evidence="3">Secreted protein</fullName>
    </submittedName>
</protein>
<accession>A0A0N5B3J7</accession>
<sequence length="91" mass="10000">MNSLSIVILIATFISASQGFLTNCNKSVSLPCTLLMTPFEDAYQNVFLNVLDPILKFVFHVGLSPNETKPEEIEAENVRIQTLVGSGTIVR</sequence>
<evidence type="ECO:0000313" key="3">
    <source>
        <dbReference type="WBParaSite" id="SPAL_0000065100.1"/>
    </source>
</evidence>
<organism evidence="2 3">
    <name type="scientific">Strongyloides papillosus</name>
    <name type="common">Intestinal threadworm</name>
    <dbReference type="NCBI Taxonomy" id="174720"/>
    <lineage>
        <taxon>Eukaryota</taxon>
        <taxon>Metazoa</taxon>
        <taxon>Ecdysozoa</taxon>
        <taxon>Nematoda</taxon>
        <taxon>Chromadorea</taxon>
        <taxon>Rhabditida</taxon>
        <taxon>Tylenchina</taxon>
        <taxon>Panagrolaimomorpha</taxon>
        <taxon>Strongyloidoidea</taxon>
        <taxon>Strongyloididae</taxon>
        <taxon>Strongyloides</taxon>
    </lineage>
</organism>
<evidence type="ECO:0000256" key="1">
    <source>
        <dbReference type="SAM" id="SignalP"/>
    </source>
</evidence>
<dbReference type="Proteomes" id="UP000046392">
    <property type="component" value="Unplaced"/>
</dbReference>
<feature type="chain" id="PRO_5005893694" evidence="1">
    <location>
        <begin position="20"/>
        <end position="91"/>
    </location>
</feature>
<feature type="signal peptide" evidence="1">
    <location>
        <begin position="1"/>
        <end position="19"/>
    </location>
</feature>
<dbReference type="WBParaSite" id="SPAL_0000065100.1">
    <property type="protein sequence ID" value="SPAL_0000065100.1"/>
    <property type="gene ID" value="SPAL_0000065100"/>
</dbReference>
<name>A0A0N5B3J7_STREA</name>
<evidence type="ECO:0000313" key="2">
    <source>
        <dbReference type="Proteomes" id="UP000046392"/>
    </source>
</evidence>
<proteinExistence type="predicted"/>
<keyword evidence="2" id="KW-1185">Reference proteome</keyword>
<keyword evidence="1" id="KW-0732">Signal</keyword>
<dbReference type="AlphaFoldDB" id="A0A0N5B3J7"/>